<reference evidence="2" key="1">
    <citation type="submission" date="2011-07" db="EMBL/GenBank/DDBJ databases">
        <authorList>
            <consortium name="Caenorhabditis brenneri Sequencing and Analysis Consortium"/>
            <person name="Wilson R.K."/>
        </authorList>
    </citation>
    <scope>NUCLEOTIDE SEQUENCE [LARGE SCALE GENOMIC DNA]</scope>
    <source>
        <strain evidence="2">PB2801</strain>
    </source>
</reference>
<keyword evidence="2" id="KW-1185">Reference proteome</keyword>
<gene>
    <name evidence="1" type="ORF">CAEBREN_24175</name>
</gene>
<dbReference type="Proteomes" id="UP000008068">
    <property type="component" value="Unassembled WGS sequence"/>
</dbReference>
<dbReference type="PANTHER" id="PTHR31379">
    <property type="entry name" value="F-BOX C PROTEIN-RELATED-RELATED"/>
    <property type="match status" value="1"/>
</dbReference>
<dbReference type="PANTHER" id="PTHR31379:SF1">
    <property type="entry name" value="F-BOX C PROTEIN-RELATED"/>
    <property type="match status" value="1"/>
</dbReference>
<protein>
    <submittedName>
        <fullName evidence="1">Uncharacterized protein</fullName>
    </submittedName>
</protein>
<proteinExistence type="predicted"/>
<dbReference type="OrthoDB" id="5879331at2759"/>
<dbReference type="InterPro" id="IPR021942">
    <property type="entry name" value="DUF3557"/>
</dbReference>
<dbReference type="HOGENOM" id="CLU_1723945_0_0_1"/>
<organism evidence="2">
    <name type="scientific">Caenorhabditis brenneri</name>
    <name type="common">Nematode worm</name>
    <dbReference type="NCBI Taxonomy" id="135651"/>
    <lineage>
        <taxon>Eukaryota</taxon>
        <taxon>Metazoa</taxon>
        <taxon>Ecdysozoa</taxon>
        <taxon>Nematoda</taxon>
        <taxon>Chromadorea</taxon>
        <taxon>Rhabditida</taxon>
        <taxon>Rhabditina</taxon>
        <taxon>Rhabditomorpha</taxon>
        <taxon>Rhabditoidea</taxon>
        <taxon>Rhabditidae</taxon>
        <taxon>Peloderinae</taxon>
        <taxon>Caenorhabditis</taxon>
    </lineage>
</organism>
<dbReference type="Pfam" id="PF12078">
    <property type="entry name" value="DUF3557"/>
    <property type="match status" value="1"/>
</dbReference>
<name>G0MDA1_CAEBE</name>
<dbReference type="EMBL" id="GL379790">
    <property type="protein sequence ID" value="EGT49399.1"/>
    <property type="molecule type" value="Genomic_DNA"/>
</dbReference>
<evidence type="ECO:0000313" key="1">
    <source>
        <dbReference type="EMBL" id="EGT49399.1"/>
    </source>
</evidence>
<dbReference type="AlphaFoldDB" id="G0MDA1"/>
<evidence type="ECO:0000313" key="2">
    <source>
        <dbReference type="Proteomes" id="UP000008068"/>
    </source>
</evidence>
<accession>G0MDA1</accession>
<dbReference type="InParanoid" id="G0MDA1"/>
<sequence>MPEGIRRDPFVASIKRIIISEKSTIGILSSFLNEKVHLEYSDFGTDEVIDLLRDWQFRGLRIGTYYSIGFRLPGNIEDFLNEFKEIPGAQRGELAETRFTAFPECIILPVWDSSELNVYCEATTVEDQKFCDRPYTVKIKVQPRGYAYNLYL</sequence>